<keyword evidence="1" id="KW-0472">Membrane</keyword>
<evidence type="ECO:0000256" key="1">
    <source>
        <dbReference type="SAM" id="Phobius"/>
    </source>
</evidence>
<name>A0A9E4KBP9_9GAMM</name>
<keyword evidence="1" id="KW-1133">Transmembrane helix</keyword>
<comment type="caution">
    <text evidence="2">The sequence shown here is derived from an EMBL/GenBank/DDBJ whole genome shotgun (WGS) entry which is preliminary data.</text>
</comment>
<organism evidence="2 3">
    <name type="scientific">Candidatus Thiodiazotropha taylori</name>
    <dbReference type="NCBI Taxonomy" id="2792791"/>
    <lineage>
        <taxon>Bacteria</taxon>
        <taxon>Pseudomonadati</taxon>
        <taxon>Pseudomonadota</taxon>
        <taxon>Gammaproteobacteria</taxon>
        <taxon>Chromatiales</taxon>
        <taxon>Sedimenticolaceae</taxon>
        <taxon>Candidatus Thiodiazotropha</taxon>
    </lineage>
</organism>
<protein>
    <submittedName>
        <fullName evidence="2">Uncharacterized protein</fullName>
    </submittedName>
</protein>
<dbReference type="AlphaFoldDB" id="A0A9E4KBP9"/>
<feature type="transmembrane region" description="Helical" evidence="1">
    <location>
        <begin position="43"/>
        <end position="64"/>
    </location>
</feature>
<sequence>MSFITPAALLSALASWGFLILTFVNLLSGYLDTRTCQTDCVRNYYFISAAFGLAAGALATFSVFRSGFTAGQVLSWLFAVSPVTIVLTIFLVGYLGTAAH</sequence>
<keyword evidence="1" id="KW-0812">Transmembrane</keyword>
<feature type="transmembrane region" description="Helical" evidence="1">
    <location>
        <begin position="6"/>
        <end position="31"/>
    </location>
</feature>
<proteinExistence type="predicted"/>
<dbReference type="EMBL" id="JAEPCM010000095">
    <property type="protein sequence ID" value="MCG7945378.1"/>
    <property type="molecule type" value="Genomic_DNA"/>
</dbReference>
<dbReference type="Proteomes" id="UP000886667">
    <property type="component" value="Unassembled WGS sequence"/>
</dbReference>
<accession>A0A9E4KBP9</accession>
<gene>
    <name evidence="2" type="ORF">JAZ07_03425</name>
</gene>
<reference evidence="2" key="1">
    <citation type="journal article" date="2021" name="Proc. Natl. Acad. Sci. U.S.A.">
        <title>Global biogeography of chemosynthetic symbionts reveals both localized and globally distributed symbiont groups. .</title>
        <authorList>
            <person name="Osvatic J.T."/>
            <person name="Wilkins L.G.E."/>
            <person name="Leibrecht L."/>
            <person name="Leray M."/>
            <person name="Zauner S."/>
            <person name="Polzin J."/>
            <person name="Camacho Y."/>
            <person name="Gros O."/>
            <person name="van Gils J.A."/>
            <person name="Eisen J.A."/>
            <person name="Petersen J.M."/>
            <person name="Yuen B."/>
        </authorList>
    </citation>
    <scope>NUCLEOTIDE SEQUENCE</scope>
    <source>
        <strain evidence="2">MAGclacostrist064TRANS</strain>
    </source>
</reference>
<evidence type="ECO:0000313" key="2">
    <source>
        <dbReference type="EMBL" id="MCG7945378.1"/>
    </source>
</evidence>
<evidence type="ECO:0000313" key="3">
    <source>
        <dbReference type="Proteomes" id="UP000886667"/>
    </source>
</evidence>
<feature type="transmembrane region" description="Helical" evidence="1">
    <location>
        <begin position="76"/>
        <end position="96"/>
    </location>
</feature>